<accession>A0A521BFM5</accession>
<gene>
    <name evidence="8" type="ORF">SAMN06265220_101974</name>
</gene>
<evidence type="ECO:0000256" key="2">
    <source>
        <dbReference type="ARBA" id="ARBA00006679"/>
    </source>
</evidence>
<evidence type="ECO:0000256" key="3">
    <source>
        <dbReference type="ARBA" id="ARBA00022475"/>
    </source>
</evidence>
<evidence type="ECO:0000313" key="8">
    <source>
        <dbReference type="EMBL" id="SMO45862.1"/>
    </source>
</evidence>
<keyword evidence="6 7" id="KW-0472">Membrane</keyword>
<dbReference type="PANTHER" id="PTHR33452:SF1">
    <property type="entry name" value="INNER MEMBRANE PROTEIN YPHA-RELATED"/>
    <property type="match status" value="1"/>
</dbReference>
<sequence length="162" mass="18209">MHFGALWAVLVLLFKLKKMIDIIKQILYSDLGTSFNNAALLVFRILLAVELFRVHGMKKFRVENGQKEHVPNPLHLPEKLNGLVATFSDTVIPFFIILGLGTRLAVLPTIGVTAIGYFVVHKNDSLEVRDVPYMYTLSLLLLLALGAGTYSLDYYLITFLNN</sequence>
<keyword evidence="3" id="KW-1003">Cell membrane</keyword>
<feature type="transmembrane region" description="Helical" evidence="7">
    <location>
        <begin position="132"/>
        <end position="157"/>
    </location>
</feature>
<dbReference type="InterPro" id="IPR051907">
    <property type="entry name" value="DoxX-like_oxidoreductase"/>
</dbReference>
<evidence type="ECO:0000313" key="9">
    <source>
        <dbReference type="Proteomes" id="UP000319267"/>
    </source>
</evidence>
<comment type="similarity">
    <text evidence="2">Belongs to the DoxX family.</text>
</comment>
<evidence type="ECO:0000256" key="1">
    <source>
        <dbReference type="ARBA" id="ARBA00004651"/>
    </source>
</evidence>
<protein>
    <submittedName>
        <fullName evidence="8">Putative oxidoreductase</fullName>
    </submittedName>
</protein>
<evidence type="ECO:0000256" key="4">
    <source>
        <dbReference type="ARBA" id="ARBA00022692"/>
    </source>
</evidence>
<keyword evidence="4 7" id="KW-0812">Transmembrane</keyword>
<dbReference type="Pfam" id="PF07681">
    <property type="entry name" value="DoxX"/>
    <property type="match status" value="1"/>
</dbReference>
<keyword evidence="5 7" id="KW-1133">Transmembrane helix</keyword>
<reference evidence="8 9" key="1">
    <citation type="submission" date="2017-05" db="EMBL/GenBank/DDBJ databases">
        <authorList>
            <person name="Varghese N."/>
            <person name="Submissions S."/>
        </authorList>
    </citation>
    <scope>NUCLEOTIDE SEQUENCE [LARGE SCALE GENOMIC DNA]</scope>
    <source>
        <strain evidence="8 9">DSM 29982</strain>
    </source>
</reference>
<dbReference type="PANTHER" id="PTHR33452">
    <property type="entry name" value="OXIDOREDUCTASE CATD-RELATED"/>
    <property type="match status" value="1"/>
</dbReference>
<dbReference type="GO" id="GO:0005886">
    <property type="term" value="C:plasma membrane"/>
    <property type="evidence" value="ECO:0007669"/>
    <property type="project" value="UniProtKB-SubCell"/>
</dbReference>
<name>A0A521BFM5_9FLAO</name>
<feature type="transmembrane region" description="Helical" evidence="7">
    <location>
        <begin position="94"/>
        <end position="120"/>
    </location>
</feature>
<proteinExistence type="inferred from homology"/>
<dbReference type="InterPro" id="IPR032808">
    <property type="entry name" value="DoxX"/>
</dbReference>
<dbReference type="OrthoDB" id="9813193at2"/>
<organism evidence="8 9">
    <name type="scientific">Flavobacterium nitrogenifigens</name>
    <dbReference type="NCBI Taxonomy" id="1617283"/>
    <lineage>
        <taxon>Bacteria</taxon>
        <taxon>Pseudomonadati</taxon>
        <taxon>Bacteroidota</taxon>
        <taxon>Flavobacteriia</taxon>
        <taxon>Flavobacteriales</taxon>
        <taxon>Flavobacteriaceae</taxon>
        <taxon>Flavobacterium</taxon>
    </lineage>
</organism>
<dbReference type="Proteomes" id="UP000319267">
    <property type="component" value="Unassembled WGS sequence"/>
</dbReference>
<feature type="transmembrane region" description="Helical" evidence="7">
    <location>
        <begin position="35"/>
        <end position="52"/>
    </location>
</feature>
<dbReference type="AlphaFoldDB" id="A0A521BFM5"/>
<evidence type="ECO:0000256" key="6">
    <source>
        <dbReference type="ARBA" id="ARBA00023136"/>
    </source>
</evidence>
<comment type="subcellular location">
    <subcellularLocation>
        <location evidence="1">Cell membrane</location>
        <topology evidence="1">Multi-pass membrane protein</topology>
    </subcellularLocation>
</comment>
<keyword evidence="9" id="KW-1185">Reference proteome</keyword>
<evidence type="ECO:0000256" key="7">
    <source>
        <dbReference type="SAM" id="Phobius"/>
    </source>
</evidence>
<dbReference type="EMBL" id="FXTQ01000001">
    <property type="protein sequence ID" value="SMO45862.1"/>
    <property type="molecule type" value="Genomic_DNA"/>
</dbReference>
<evidence type="ECO:0000256" key="5">
    <source>
        <dbReference type="ARBA" id="ARBA00022989"/>
    </source>
</evidence>